<dbReference type="InterPro" id="IPR036219">
    <property type="entry name" value="eEF-1beta-like_sf"/>
</dbReference>
<dbReference type="Gene3D" id="3.30.70.60">
    <property type="match status" value="1"/>
</dbReference>
<dbReference type="InterPro" id="IPR014038">
    <property type="entry name" value="EF1B_bsu/dsu_GNE"/>
</dbReference>
<evidence type="ECO:0000256" key="2">
    <source>
        <dbReference type="ARBA" id="ARBA00022768"/>
    </source>
</evidence>
<dbReference type="InterPro" id="IPR001326">
    <property type="entry name" value="Transl_elong_EF1B_B/D_CS"/>
</dbReference>
<dbReference type="SMART" id="SM01182">
    <property type="entry name" value="EF-1_beta_acid"/>
    <property type="match status" value="1"/>
</dbReference>
<feature type="domain" description="Elongation factor 1 beta central acidic region eukaryote" evidence="8">
    <location>
        <begin position="139"/>
        <end position="166"/>
    </location>
</feature>
<dbReference type="InterPro" id="IPR014717">
    <property type="entry name" value="Transl_elong_EF1B/ribsomal_bS6"/>
</dbReference>
<keyword evidence="3 4" id="KW-0648">Protein biosynthesis</keyword>
<dbReference type="Pfam" id="PF10587">
    <property type="entry name" value="EF-1_beta_acid"/>
    <property type="match status" value="1"/>
</dbReference>
<keyword evidence="2 4" id="KW-0251">Elongation factor</keyword>
<keyword evidence="10" id="KW-1185">Reference proteome</keyword>
<feature type="region of interest" description="Disordered" evidence="6">
    <location>
        <begin position="113"/>
        <end position="151"/>
    </location>
</feature>
<gene>
    <name evidence="9" type="primary">Dere\GG10094</name>
    <name evidence="9" type="synonym">dere_GLEANR_10052</name>
    <name evidence="9" type="synonym">GG10094</name>
    <name evidence="9" type="ORF">Dere_GG10094</name>
</gene>
<dbReference type="PROSITE" id="PS00824">
    <property type="entry name" value="EF1BD_1"/>
    <property type="match status" value="1"/>
</dbReference>
<feature type="coiled-coil region" evidence="5">
    <location>
        <begin position="67"/>
        <end position="94"/>
    </location>
</feature>
<dbReference type="AlphaFoldDB" id="B3N943"/>
<evidence type="ECO:0000256" key="5">
    <source>
        <dbReference type="SAM" id="Coils"/>
    </source>
</evidence>
<dbReference type="PANTHER" id="PTHR11595:SF26">
    <property type="entry name" value="ELONGATION FACTOR 1-DELTA"/>
    <property type="match status" value="1"/>
</dbReference>
<dbReference type="Pfam" id="PF00736">
    <property type="entry name" value="EF1_GNE"/>
    <property type="match status" value="1"/>
</dbReference>
<comment type="similarity">
    <text evidence="1 4">Belongs to the EF-1-beta/EF-1-delta family.</text>
</comment>
<accession>B3N943</accession>
<proteinExistence type="inferred from homology"/>
<evidence type="ECO:0000313" key="9">
    <source>
        <dbReference type="EMBL" id="EDV58478.1"/>
    </source>
</evidence>
<reference evidence="9 10" key="2">
    <citation type="journal article" date="2008" name="Bioinformatics">
        <title>Assembly reconciliation.</title>
        <authorList>
            <person name="Zimin A.V."/>
            <person name="Smith D.R."/>
            <person name="Sutton G."/>
            <person name="Yorke J.A."/>
        </authorList>
    </citation>
    <scope>NUCLEOTIDE SEQUENCE [LARGE SCALE GENOMIC DNA]</scope>
    <source>
        <strain evidence="9 10">TSC#14021-0224.01</strain>
    </source>
</reference>
<organism evidence="9 10">
    <name type="scientific">Drosophila erecta</name>
    <name type="common">Fruit fly</name>
    <dbReference type="NCBI Taxonomy" id="7220"/>
    <lineage>
        <taxon>Eukaryota</taxon>
        <taxon>Metazoa</taxon>
        <taxon>Ecdysozoa</taxon>
        <taxon>Arthropoda</taxon>
        <taxon>Hexapoda</taxon>
        <taxon>Insecta</taxon>
        <taxon>Pterygota</taxon>
        <taxon>Neoptera</taxon>
        <taxon>Endopterygota</taxon>
        <taxon>Diptera</taxon>
        <taxon>Brachycera</taxon>
        <taxon>Muscomorpha</taxon>
        <taxon>Ephydroidea</taxon>
        <taxon>Drosophilidae</taxon>
        <taxon>Drosophila</taxon>
        <taxon>Sophophora</taxon>
    </lineage>
</organism>
<feature type="domain" description="Translation elongation factor EF1B beta/delta subunit guanine nucleotide exchange" evidence="7">
    <location>
        <begin position="175"/>
        <end position="261"/>
    </location>
</feature>
<dbReference type="PROSITE" id="PS00825">
    <property type="entry name" value="EF1BD_2"/>
    <property type="match status" value="1"/>
</dbReference>
<evidence type="ECO:0000256" key="4">
    <source>
        <dbReference type="RuleBase" id="RU003791"/>
    </source>
</evidence>
<dbReference type="InterPro" id="IPR018940">
    <property type="entry name" value="EF-1_beta_acid_region_euk"/>
</dbReference>
<dbReference type="CDD" id="cd00292">
    <property type="entry name" value="EF1B"/>
    <property type="match status" value="1"/>
</dbReference>
<sequence length="261" mass="29375">MKVEALDKFWADKSRYDLAEKRFYEGPQKVTDRSHYSPLVSEIAKAREHIQNSLEKIDGVTLDDGSKSELAKRLSQLEGENKELKSQVSSLSQLLNAVVKRLDTVEAQLKLTNGVSKQPESEAKKPEASEKDDDDDVDLFGSESEEEDGEAARIREERLAAYAAKKAKKVQIIAKSNIILDVKPWDDETDLKVMETEIRKITQDGLLWGASKFVPVAFGIQKLSISCVVEDDKVSIDWLTEEIEKLEDFVQSVDIAAFNKI</sequence>
<dbReference type="GO" id="GO:0003746">
    <property type="term" value="F:translation elongation factor activity"/>
    <property type="evidence" value="ECO:0007669"/>
    <property type="project" value="UniProtKB-KW"/>
</dbReference>
<dbReference type="Proteomes" id="UP000008711">
    <property type="component" value="Unassembled WGS sequence"/>
</dbReference>
<evidence type="ECO:0000256" key="6">
    <source>
        <dbReference type="SAM" id="MobiDB-lite"/>
    </source>
</evidence>
<dbReference type="GO" id="GO:0005829">
    <property type="term" value="C:cytosol"/>
    <property type="evidence" value="ECO:0007669"/>
    <property type="project" value="TreeGrafter"/>
</dbReference>
<dbReference type="OrthoDB" id="331763at2759"/>
<evidence type="ECO:0000256" key="1">
    <source>
        <dbReference type="ARBA" id="ARBA00007411"/>
    </source>
</evidence>
<protein>
    <submittedName>
        <fullName evidence="9">Uncharacterized protein, isoform A</fullName>
    </submittedName>
</protein>
<dbReference type="InterPro" id="IPR049720">
    <property type="entry name" value="EF1B_bsu/dsu"/>
</dbReference>
<evidence type="ECO:0000256" key="3">
    <source>
        <dbReference type="ARBA" id="ARBA00022917"/>
    </source>
</evidence>
<dbReference type="GO" id="GO:0005853">
    <property type="term" value="C:eukaryotic translation elongation factor 1 complex"/>
    <property type="evidence" value="ECO:0007669"/>
    <property type="project" value="InterPro"/>
</dbReference>
<dbReference type="OMA" id="EKMFHEV"/>
<feature type="compositionally biased region" description="Basic and acidic residues" evidence="6">
    <location>
        <begin position="119"/>
        <end position="129"/>
    </location>
</feature>
<dbReference type="SMART" id="SM00888">
    <property type="entry name" value="EF1_GNE"/>
    <property type="match status" value="1"/>
</dbReference>
<reference evidence="9 10" key="1">
    <citation type="journal article" date="2007" name="Nature">
        <title>Evolution of genes and genomes on the Drosophila phylogeny.</title>
        <authorList>
            <consortium name="Drosophila 12 Genomes Consortium"/>
            <person name="Clark A.G."/>
            <person name="Eisen M.B."/>
            <person name="Smith D.R."/>
            <person name="Bergman C.M."/>
            <person name="Oliver B."/>
            <person name="Markow T.A."/>
            <person name="Kaufman T.C."/>
            <person name="Kellis M."/>
            <person name="Gelbart W."/>
            <person name="Iyer V.N."/>
            <person name="Pollard D.A."/>
            <person name="Sackton T.B."/>
            <person name="Larracuente A.M."/>
            <person name="Singh N.D."/>
            <person name="Abad J.P."/>
            <person name="Abt D.N."/>
            <person name="Adryan B."/>
            <person name="Aguade M."/>
            <person name="Akashi H."/>
            <person name="Anderson W.W."/>
            <person name="Aquadro C.F."/>
            <person name="Ardell D.H."/>
            <person name="Arguello R."/>
            <person name="Artieri C.G."/>
            <person name="Barbash D.A."/>
            <person name="Barker D."/>
            <person name="Barsanti P."/>
            <person name="Batterham P."/>
            <person name="Batzoglou S."/>
            <person name="Begun D."/>
            <person name="Bhutkar A."/>
            <person name="Blanco E."/>
            <person name="Bosak S.A."/>
            <person name="Bradley R.K."/>
            <person name="Brand A.D."/>
            <person name="Brent M.R."/>
            <person name="Brooks A.N."/>
            <person name="Brown R.H."/>
            <person name="Butlin R.K."/>
            <person name="Caggese C."/>
            <person name="Calvi B.R."/>
            <person name="Bernardo de Carvalho A."/>
            <person name="Caspi A."/>
            <person name="Castrezana S."/>
            <person name="Celniker S.E."/>
            <person name="Chang J.L."/>
            <person name="Chapple C."/>
            <person name="Chatterji S."/>
            <person name="Chinwalla A."/>
            <person name="Civetta A."/>
            <person name="Clifton S.W."/>
            <person name="Comeron J.M."/>
            <person name="Costello J.C."/>
            <person name="Coyne J.A."/>
            <person name="Daub J."/>
            <person name="David R.G."/>
            <person name="Delcher A.L."/>
            <person name="Delehaunty K."/>
            <person name="Do C.B."/>
            <person name="Ebling H."/>
            <person name="Edwards K."/>
            <person name="Eickbush T."/>
            <person name="Evans J.D."/>
            <person name="Filipski A."/>
            <person name="Findeiss S."/>
            <person name="Freyhult E."/>
            <person name="Fulton L."/>
            <person name="Fulton R."/>
            <person name="Garcia A.C."/>
            <person name="Gardiner A."/>
            <person name="Garfield D.A."/>
            <person name="Garvin B.E."/>
            <person name="Gibson G."/>
            <person name="Gilbert D."/>
            <person name="Gnerre S."/>
            <person name="Godfrey J."/>
            <person name="Good R."/>
            <person name="Gotea V."/>
            <person name="Gravely B."/>
            <person name="Greenberg A.J."/>
            <person name="Griffiths-Jones S."/>
            <person name="Gross S."/>
            <person name="Guigo R."/>
            <person name="Gustafson E.A."/>
            <person name="Haerty W."/>
            <person name="Hahn M.W."/>
            <person name="Halligan D.L."/>
            <person name="Halpern A.L."/>
            <person name="Halter G.M."/>
            <person name="Han M.V."/>
            <person name="Heger A."/>
            <person name="Hillier L."/>
            <person name="Hinrichs A.S."/>
            <person name="Holmes I."/>
            <person name="Hoskins R.A."/>
            <person name="Hubisz M.J."/>
            <person name="Hultmark D."/>
            <person name="Huntley M.A."/>
            <person name="Jaffe D.B."/>
            <person name="Jagadeeshan S."/>
            <person name="Jeck W.R."/>
            <person name="Johnson J."/>
            <person name="Jones C.D."/>
            <person name="Jordan W.C."/>
            <person name="Karpen G.H."/>
            <person name="Kataoka E."/>
            <person name="Keightley P.D."/>
            <person name="Kheradpour P."/>
            <person name="Kirkness E.F."/>
            <person name="Koerich L.B."/>
            <person name="Kristiansen K."/>
            <person name="Kudrna D."/>
            <person name="Kulathinal R.J."/>
            <person name="Kumar S."/>
            <person name="Kwok R."/>
            <person name="Lander E."/>
            <person name="Langley C.H."/>
            <person name="Lapoint R."/>
            <person name="Lazzaro B.P."/>
            <person name="Lee S.J."/>
            <person name="Levesque L."/>
            <person name="Li R."/>
            <person name="Lin C.F."/>
            <person name="Lin M.F."/>
            <person name="Lindblad-Toh K."/>
            <person name="Llopart A."/>
            <person name="Long M."/>
            <person name="Low L."/>
            <person name="Lozovsky E."/>
            <person name="Lu J."/>
            <person name="Luo M."/>
            <person name="Machado C.A."/>
            <person name="Makalowski W."/>
            <person name="Marzo M."/>
            <person name="Matsuda M."/>
            <person name="Matzkin L."/>
            <person name="McAllister B."/>
            <person name="McBride C.S."/>
            <person name="McKernan B."/>
            <person name="McKernan K."/>
            <person name="Mendez-Lago M."/>
            <person name="Minx P."/>
            <person name="Mollenhauer M.U."/>
            <person name="Montooth K."/>
            <person name="Mount S.M."/>
            <person name="Mu X."/>
            <person name="Myers E."/>
            <person name="Negre B."/>
            <person name="Newfeld S."/>
            <person name="Nielsen R."/>
            <person name="Noor M.A."/>
            <person name="O'Grady P."/>
            <person name="Pachter L."/>
            <person name="Papaceit M."/>
            <person name="Parisi M.J."/>
            <person name="Parisi M."/>
            <person name="Parts L."/>
            <person name="Pedersen J.S."/>
            <person name="Pesole G."/>
            <person name="Phillippy A.M."/>
            <person name="Ponting C.P."/>
            <person name="Pop M."/>
            <person name="Porcelli D."/>
            <person name="Powell J.R."/>
            <person name="Prohaska S."/>
            <person name="Pruitt K."/>
            <person name="Puig M."/>
            <person name="Quesneville H."/>
            <person name="Ram K.R."/>
            <person name="Rand D."/>
            <person name="Rasmussen M.D."/>
            <person name="Reed L.K."/>
            <person name="Reenan R."/>
            <person name="Reily A."/>
            <person name="Remington K.A."/>
            <person name="Rieger T.T."/>
            <person name="Ritchie M.G."/>
            <person name="Robin C."/>
            <person name="Rogers Y.H."/>
            <person name="Rohde C."/>
            <person name="Rozas J."/>
            <person name="Rubenfield M.J."/>
            <person name="Ruiz A."/>
            <person name="Russo S."/>
            <person name="Salzberg S.L."/>
            <person name="Sanchez-Gracia A."/>
            <person name="Saranga D.J."/>
            <person name="Sato H."/>
            <person name="Schaeffer S.W."/>
            <person name="Schatz M.C."/>
            <person name="Schlenke T."/>
            <person name="Schwartz R."/>
            <person name="Segarra C."/>
            <person name="Singh R.S."/>
            <person name="Sirot L."/>
            <person name="Sirota M."/>
            <person name="Sisneros N.B."/>
            <person name="Smith C.D."/>
            <person name="Smith T.F."/>
            <person name="Spieth J."/>
            <person name="Stage D.E."/>
            <person name="Stark A."/>
            <person name="Stephan W."/>
            <person name="Strausberg R.L."/>
            <person name="Strempel S."/>
            <person name="Sturgill D."/>
            <person name="Sutton G."/>
            <person name="Sutton G.G."/>
            <person name="Tao W."/>
            <person name="Teichmann S."/>
            <person name="Tobari Y.N."/>
            <person name="Tomimura Y."/>
            <person name="Tsolas J.M."/>
            <person name="Valente V.L."/>
            <person name="Venter E."/>
            <person name="Venter J.C."/>
            <person name="Vicario S."/>
            <person name="Vieira F.G."/>
            <person name="Vilella A.J."/>
            <person name="Villasante A."/>
            <person name="Walenz B."/>
            <person name="Wang J."/>
            <person name="Wasserman M."/>
            <person name="Watts T."/>
            <person name="Wilson D."/>
            <person name="Wilson R.K."/>
            <person name="Wing R.A."/>
            <person name="Wolfner M.F."/>
            <person name="Wong A."/>
            <person name="Wong G.K."/>
            <person name="Wu C.I."/>
            <person name="Wu G."/>
            <person name="Yamamoto D."/>
            <person name="Yang H.P."/>
            <person name="Yang S.P."/>
            <person name="Yorke J.A."/>
            <person name="Yoshida K."/>
            <person name="Zdobnov E."/>
            <person name="Zhang P."/>
            <person name="Zhang Y."/>
            <person name="Zimin A.V."/>
            <person name="Baldwin J."/>
            <person name="Abdouelleil A."/>
            <person name="Abdulkadir J."/>
            <person name="Abebe A."/>
            <person name="Abera B."/>
            <person name="Abreu J."/>
            <person name="Acer S.C."/>
            <person name="Aftuck L."/>
            <person name="Alexander A."/>
            <person name="An P."/>
            <person name="Anderson E."/>
            <person name="Anderson S."/>
            <person name="Arachi H."/>
            <person name="Azer M."/>
            <person name="Bachantsang P."/>
            <person name="Barry A."/>
            <person name="Bayul T."/>
            <person name="Berlin A."/>
            <person name="Bessette D."/>
            <person name="Bloom T."/>
            <person name="Blye J."/>
            <person name="Boguslavskiy L."/>
            <person name="Bonnet C."/>
            <person name="Boukhgalter B."/>
            <person name="Bourzgui I."/>
            <person name="Brown A."/>
            <person name="Cahill P."/>
            <person name="Channer S."/>
            <person name="Cheshatsang Y."/>
            <person name="Chuda L."/>
            <person name="Citroen M."/>
            <person name="Collymore A."/>
            <person name="Cooke P."/>
            <person name="Costello M."/>
            <person name="D'Aco K."/>
            <person name="Daza R."/>
            <person name="De Haan G."/>
            <person name="DeGray S."/>
            <person name="DeMaso C."/>
            <person name="Dhargay N."/>
            <person name="Dooley K."/>
            <person name="Dooley E."/>
            <person name="Doricent M."/>
            <person name="Dorje P."/>
            <person name="Dorjee K."/>
            <person name="Dupes A."/>
            <person name="Elong R."/>
            <person name="Falk J."/>
            <person name="Farina A."/>
            <person name="Faro S."/>
            <person name="Ferguson D."/>
            <person name="Fisher S."/>
            <person name="Foley C.D."/>
            <person name="Franke A."/>
            <person name="Friedrich D."/>
            <person name="Gadbois L."/>
            <person name="Gearin G."/>
            <person name="Gearin C.R."/>
            <person name="Giannoukos G."/>
            <person name="Goode T."/>
            <person name="Graham J."/>
            <person name="Grandbois E."/>
            <person name="Grewal S."/>
            <person name="Gyaltsen K."/>
            <person name="Hafez N."/>
            <person name="Hagos B."/>
            <person name="Hall J."/>
            <person name="Henson C."/>
            <person name="Hollinger A."/>
            <person name="Honan T."/>
            <person name="Huard M.D."/>
            <person name="Hughes L."/>
            <person name="Hurhula B."/>
            <person name="Husby M.E."/>
            <person name="Kamat A."/>
            <person name="Kanga B."/>
            <person name="Kashin S."/>
            <person name="Khazanovich D."/>
            <person name="Kisner P."/>
            <person name="Lance K."/>
            <person name="Lara M."/>
            <person name="Lee W."/>
            <person name="Lennon N."/>
            <person name="Letendre F."/>
            <person name="LeVine R."/>
            <person name="Lipovsky A."/>
            <person name="Liu X."/>
            <person name="Liu J."/>
            <person name="Liu S."/>
            <person name="Lokyitsang T."/>
            <person name="Lokyitsang Y."/>
            <person name="Lubonja R."/>
            <person name="Lui A."/>
            <person name="MacDonald P."/>
            <person name="Magnisalis V."/>
            <person name="Maru K."/>
            <person name="Matthews C."/>
            <person name="McCusker W."/>
            <person name="McDonough S."/>
            <person name="Mehta T."/>
            <person name="Meldrim J."/>
            <person name="Meneus L."/>
            <person name="Mihai O."/>
            <person name="Mihalev A."/>
            <person name="Mihova T."/>
            <person name="Mittelman R."/>
            <person name="Mlenga V."/>
            <person name="Montmayeur A."/>
            <person name="Mulrain L."/>
            <person name="Navidi A."/>
            <person name="Naylor J."/>
            <person name="Negash T."/>
            <person name="Nguyen T."/>
            <person name="Nguyen N."/>
            <person name="Nicol R."/>
            <person name="Norbu C."/>
            <person name="Norbu N."/>
            <person name="Novod N."/>
            <person name="O'Neill B."/>
            <person name="Osman S."/>
            <person name="Markiewicz E."/>
            <person name="Oyono O.L."/>
            <person name="Patti C."/>
            <person name="Phunkhang P."/>
            <person name="Pierre F."/>
            <person name="Priest M."/>
            <person name="Raghuraman S."/>
            <person name="Rege F."/>
            <person name="Reyes R."/>
            <person name="Rise C."/>
            <person name="Rogov P."/>
            <person name="Ross K."/>
            <person name="Ryan E."/>
            <person name="Settipalli S."/>
            <person name="Shea T."/>
            <person name="Sherpa N."/>
            <person name="Shi L."/>
            <person name="Shih D."/>
            <person name="Sparrow T."/>
            <person name="Spaulding J."/>
            <person name="Stalker J."/>
            <person name="Stange-Thomann N."/>
            <person name="Stavropoulos S."/>
            <person name="Stone C."/>
            <person name="Strader C."/>
            <person name="Tesfaye S."/>
            <person name="Thomson T."/>
            <person name="Thoulutsang Y."/>
            <person name="Thoulutsang D."/>
            <person name="Topham K."/>
            <person name="Topping I."/>
            <person name="Tsamla T."/>
            <person name="Vassiliev H."/>
            <person name="Vo A."/>
            <person name="Wangchuk T."/>
            <person name="Wangdi T."/>
            <person name="Weiand M."/>
            <person name="Wilkinson J."/>
            <person name="Wilson A."/>
            <person name="Yadav S."/>
            <person name="Young G."/>
            <person name="Yu Q."/>
            <person name="Zembek L."/>
            <person name="Zhong D."/>
            <person name="Zimmer A."/>
            <person name="Zwirko Z."/>
            <person name="Jaffe D.B."/>
            <person name="Alvarez P."/>
            <person name="Brockman W."/>
            <person name="Butler J."/>
            <person name="Chin C."/>
            <person name="Gnerre S."/>
            <person name="Grabherr M."/>
            <person name="Kleber M."/>
            <person name="Mauceli E."/>
            <person name="MacCallum I."/>
        </authorList>
    </citation>
    <scope>NUCLEOTIDE SEQUENCE [LARGE SCALE GENOMIC DNA]</scope>
    <source>
        <strain evidence="9 10">TSC#14021-0224.01</strain>
    </source>
</reference>
<dbReference type="eggNOG" id="KOG1668">
    <property type="taxonomic scope" value="Eukaryota"/>
</dbReference>
<feature type="compositionally biased region" description="Acidic residues" evidence="6">
    <location>
        <begin position="130"/>
        <end position="149"/>
    </location>
</feature>
<evidence type="ECO:0000259" key="8">
    <source>
        <dbReference type="SMART" id="SM01182"/>
    </source>
</evidence>
<dbReference type="PANTHER" id="PTHR11595">
    <property type="entry name" value="EF-HAND AND COILED-COIL DOMAIN-CONTAINING FAMILY MEMBER"/>
    <property type="match status" value="1"/>
</dbReference>
<keyword evidence="5" id="KW-0175">Coiled coil</keyword>
<evidence type="ECO:0000313" key="10">
    <source>
        <dbReference type="Proteomes" id="UP000008711"/>
    </source>
</evidence>
<dbReference type="FunFam" id="3.30.70.60:FF:000001">
    <property type="entry name" value="Elongation factor 1-beta 1 like"/>
    <property type="match status" value="1"/>
</dbReference>
<dbReference type="GO" id="GO:0005085">
    <property type="term" value="F:guanyl-nucleotide exchange factor activity"/>
    <property type="evidence" value="ECO:0007669"/>
    <property type="project" value="TreeGrafter"/>
</dbReference>
<name>B3N943_DROER</name>
<dbReference type="SUPFAM" id="SSF54984">
    <property type="entry name" value="eEF-1beta-like"/>
    <property type="match status" value="1"/>
</dbReference>
<dbReference type="PhylomeDB" id="B3N943"/>
<dbReference type="HOGENOM" id="CLU_050172_1_0_1"/>
<dbReference type="EMBL" id="CH954177">
    <property type="protein sequence ID" value="EDV58478.1"/>
    <property type="molecule type" value="Genomic_DNA"/>
</dbReference>
<evidence type="ECO:0000259" key="7">
    <source>
        <dbReference type="SMART" id="SM00888"/>
    </source>
</evidence>
<dbReference type="KEGG" id="der:6542507"/>